<feature type="transmembrane region" description="Helical" evidence="1">
    <location>
        <begin position="1271"/>
        <end position="1290"/>
    </location>
</feature>
<comment type="caution">
    <text evidence="3">The sequence shown here is derived from an EMBL/GenBank/DDBJ whole genome shotgun (WGS) entry which is preliminary data.</text>
</comment>
<gene>
    <name evidence="3" type="ORF">LCGC14_1389210</name>
</gene>
<dbReference type="InterPro" id="IPR013783">
    <property type="entry name" value="Ig-like_fold"/>
</dbReference>
<dbReference type="InterPro" id="IPR001759">
    <property type="entry name" value="PTX_dom"/>
</dbReference>
<keyword evidence="1" id="KW-0472">Membrane</keyword>
<dbReference type="Pfam" id="PF00354">
    <property type="entry name" value="Pentaxin"/>
    <property type="match status" value="1"/>
</dbReference>
<evidence type="ECO:0000313" key="3">
    <source>
        <dbReference type="EMBL" id="KKM75541.1"/>
    </source>
</evidence>
<dbReference type="SUPFAM" id="SSF49899">
    <property type="entry name" value="Concanavalin A-like lectins/glucanases"/>
    <property type="match status" value="1"/>
</dbReference>
<proteinExistence type="predicted"/>
<evidence type="ECO:0000256" key="1">
    <source>
        <dbReference type="SAM" id="Phobius"/>
    </source>
</evidence>
<dbReference type="InterPro" id="IPR013320">
    <property type="entry name" value="ConA-like_dom_sf"/>
</dbReference>
<name>A0A0F9KL86_9ZZZZ</name>
<feature type="non-terminal residue" evidence="3">
    <location>
        <position position="1326"/>
    </location>
</feature>
<accession>A0A0F9KL86</accession>
<keyword evidence="1" id="KW-1133">Transmembrane helix</keyword>
<dbReference type="EMBL" id="LAZR01008960">
    <property type="protein sequence ID" value="KKM75541.1"/>
    <property type="molecule type" value="Genomic_DNA"/>
</dbReference>
<sequence>MLLKMTNTKTKWIFSSSILLILTISSILTVFPLNLTNSEKNGEDSNINMDFNVKAPMPSAAIGEDPWWNTNFQWRQLINITNPYDDDFVDDAVYIQINHSKYIESIPAKMQADLDDIRIVENGVVRDYYYTTDYPFGDNAVIWFETNISAHNTDYDTYLYFGNDTIGYDTTHYKNDRFGLAWYTFDEDTVTGIVKDSMGKNNATLYGLGIPSVVYVPGYYDQALDFDDSQTNAYISAPNSIINGLNDFTISFWATEGVNGEYLISGSSGGNHNYMLMRSPTQAGWHFYVWRRNATEIHIYNDLVQTDSLVYSNPSTFPTTVASGGFIIAQEQDALGGGFSSSQAFHGMIDDMRFFNYDLTNRELKWLYNNYELDLILMEEQERAATVTIIVKDVDGRYVPGAEVTLWNGTEILNVQGVGDLIQNTSSSGSVEFTKIPYGKYNITISYTLSSGLNKTVVYNTSKTVGGELDFQGLFYASTIYVDIWTIDFRITDFDGDPLNFGFINITDPSTSKVLETLKLDPNGEATFRWLNRSNYYCEVYYNNSDYFQQYTLLNSTMINRISPKTTYFVNKTNLATGTQYRVVQDTLLRGSSLGNPGNTKVIDATVRLNNMIDNLTEIDIWFIDDVSYDFKERVDYISGETNDTLIYHPGEEETFNVYGLRFDVEGENSSICNGFIEVTLTYAYLQEIRTNISKLNIRVIDDRYFEPVEGVTVRITQNKTYDTGDIVTELKTDDNGTAYGQINSNLPYWYKTEWAFNISLWIVATHYDLYVNTTNKWWAGVTPSTLLPYYNYSINTTYSLILEVDLDFENRQSKLLNKSSESEIMSEITWGQNMTFTVNFSITDDGGLFWYGDNDSNLTFTVKSMQGDVIFTGIMNHPVLTGNGNYSITINSSRFSAGNTGEHYLITIIGRKPAYKPPLSDDIFPIKINPLSTSMKTYNYSSIPNELSTNEVSQYYNATTNLTVRYSDSNTNNPLIAEEITYEWDYSAGNIPIAPDPMNPGYYTFEIDTSNAPIIGKYRIDITASLENHTKIENYGIYINILSRPTNINGSSGLLYVSESFYIFEQHNFTFSYVDTMSMNQISNIDQKSYILQKLDTIGDPIPGTEESGSLSESITGDYILDLDTESRDDGEYSIIITLSELNYDQSVVIISLIINKRDIHFELPAAFSGSKVEIDSGAALEFTLTLTDPDDNSSILGANVYLTIKDNNIIFTDHNDGTYTVKVPKIADAFFLPETFTATLTINKEYYNSESSTITIVVKIAETFGFPTFYLLMIIGAIVAVTASLVIYRTVQLAKIPTFVKKVRKMKKEIKGKKTISESLLYPS</sequence>
<dbReference type="Gene3D" id="2.60.120.200">
    <property type="match status" value="1"/>
</dbReference>
<feature type="transmembrane region" description="Helical" evidence="1">
    <location>
        <begin position="12"/>
        <end position="33"/>
    </location>
</feature>
<feature type="domain" description="Pentraxin (PTX)" evidence="2">
    <location>
        <begin position="326"/>
        <end position="372"/>
    </location>
</feature>
<reference evidence="3" key="1">
    <citation type="journal article" date="2015" name="Nature">
        <title>Complex archaea that bridge the gap between prokaryotes and eukaryotes.</title>
        <authorList>
            <person name="Spang A."/>
            <person name="Saw J.H."/>
            <person name="Jorgensen S.L."/>
            <person name="Zaremba-Niedzwiedzka K."/>
            <person name="Martijn J."/>
            <person name="Lind A.E."/>
            <person name="van Eijk R."/>
            <person name="Schleper C."/>
            <person name="Guy L."/>
            <person name="Ettema T.J."/>
        </authorList>
    </citation>
    <scope>NUCLEOTIDE SEQUENCE</scope>
</reference>
<protein>
    <recommendedName>
        <fullName evidence="2">Pentraxin (PTX) domain-containing protein</fullName>
    </recommendedName>
</protein>
<keyword evidence="1" id="KW-0812">Transmembrane</keyword>
<dbReference type="Gene3D" id="2.60.40.10">
    <property type="entry name" value="Immunoglobulins"/>
    <property type="match status" value="1"/>
</dbReference>
<organism evidence="3">
    <name type="scientific">marine sediment metagenome</name>
    <dbReference type="NCBI Taxonomy" id="412755"/>
    <lineage>
        <taxon>unclassified sequences</taxon>
        <taxon>metagenomes</taxon>
        <taxon>ecological metagenomes</taxon>
    </lineage>
</organism>
<evidence type="ECO:0000259" key="2">
    <source>
        <dbReference type="Pfam" id="PF00354"/>
    </source>
</evidence>